<evidence type="ECO:0000256" key="1">
    <source>
        <dbReference type="SAM" id="Phobius"/>
    </source>
</evidence>
<feature type="transmembrane region" description="Helical" evidence="1">
    <location>
        <begin position="15"/>
        <end position="35"/>
    </location>
</feature>
<sequence length="73" mass="8444">MDNVICQTKRPATCWLFYCSLQQMFALQAVFIIGFRRPKKLSEYKKIVAGLITQVLISAQRILFRSIVSVFSK</sequence>
<accession>D8VN26</accession>
<keyword evidence="1" id="KW-0472">Membrane</keyword>
<evidence type="ECO:0000313" key="2">
    <source>
        <dbReference type="EMBL" id="ACY24811.1"/>
    </source>
</evidence>
<keyword evidence="1" id="KW-1133">Transmembrane helix</keyword>
<organism evidence="2">
    <name type="scientific">uncultured organism</name>
    <dbReference type="NCBI Taxonomy" id="155900"/>
    <lineage>
        <taxon>unclassified sequences</taxon>
        <taxon>environmental samples</taxon>
    </lineage>
</organism>
<protein>
    <submittedName>
        <fullName evidence="2">Uncharacterized protein</fullName>
    </submittedName>
</protein>
<reference evidence="2" key="1">
    <citation type="submission" date="2009-09" db="EMBL/GenBank/DDBJ databases">
        <authorList>
            <person name="Beloqi A."/>
            <person name="Nechitaylo T.Y."/>
            <person name="Lopez-Cortes N."/>
            <person name="Vietes M."/>
            <person name="Polaina J."/>
            <person name="Strittmatter A."/>
            <person name="Reva O."/>
            <person name="Waliczek A."/>
            <person name="Golyshina O.V."/>
            <person name="Ferrer M."/>
            <person name="Golyshin P.N."/>
        </authorList>
    </citation>
    <scope>NUCLEOTIDE SEQUENCE</scope>
</reference>
<dbReference type="EMBL" id="GQ996412">
    <property type="protein sequence ID" value="ACY24811.1"/>
    <property type="molecule type" value="Genomic_DNA"/>
</dbReference>
<dbReference type="EMBL" id="GQ996414">
    <property type="protein sequence ID" value="ACY24878.1"/>
    <property type="molecule type" value="Genomic_DNA"/>
</dbReference>
<keyword evidence="1" id="KW-0812">Transmembrane</keyword>
<reference evidence="2" key="2">
    <citation type="journal article" date="2010" name="Appl. Environ. Microbiol.">
        <title>Diversity of glycosyl hydrolases from cellulose-depleting communities enriched from casts of two earthworm species.</title>
        <authorList>
            <person name="Beloqui A."/>
            <person name="Nechitaylo T.Y."/>
            <person name="Lopez-Cortes N."/>
            <person name="Ghazi A."/>
            <person name="Guazzaroni M.E."/>
            <person name="Polaina J."/>
            <person name="Strittmatter A.W."/>
            <person name="Reva O."/>
            <person name="Waliczek A."/>
            <person name="Yakimov M.M."/>
            <person name="Golyshina O.V."/>
            <person name="Ferrer M."/>
            <person name="Golyshin P.N."/>
        </authorList>
    </citation>
    <scope>NUCLEOTIDE SEQUENCE</scope>
</reference>
<proteinExistence type="predicted"/>
<name>D8VN26_9ZZZZ</name>
<dbReference type="AlphaFoldDB" id="D8VN26"/>